<reference evidence="3" key="4">
    <citation type="journal article" date="2015" name="G3 (Bethesda)">
        <title>Genome sequences of three phytopathogenic species of the Magnaporthaceae family of fungi.</title>
        <authorList>
            <person name="Okagaki L.H."/>
            <person name="Nunes C.C."/>
            <person name="Sailsbery J."/>
            <person name="Clay B."/>
            <person name="Brown D."/>
            <person name="John T."/>
            <person name="Oh Y."/>
            <person name="Young N."/>
            <person name="Fitzgerald M."/>
            <person name="Haas B.J."/>
            <person name="Zeng Q."/>
            <person name="Young S."/>
            <person name="Adiconis X."/>
            <person name="Fan L."/>
            <person name="Levin J.Z."/>
            <person name="Mitchell T.K."/>
            <person name="Okubara P.A."/>
            <person name="Farman M.L."/>
            <person name="Kohn L.M."/>
            <person name="Birren B."/>
            <person name="Ma L.-J."/>
            <person name="Dean R.A."/>
        </authorList>
    </citation>
    <scope>NUCLEOTIDE SEQUENCE</scope>
    <source>
        <strain evidence="3">R3-111a-1</strain>
    </source>
</reference>
<dbReference type="OrthoDB" id="10505995at2759"/>
<dbReference type="EMBL" id="GL385403">
    <property type="protein sequence ID" value="EJT69822.1"/>
    <property type="molecule type" value="Genomic_DNA"/>
</dbReference>
<dbReference type="Proteomes" id="UP000006039">
    <property type="component" value="Unassembled WGS sequence"/>
</dbReference>
<evidence type="ECO:0000256" key="1">
    <source>
        <dbReference type="SAM" id="MobiDB-lite"/>
    </source>
</evidence>
<gene>
    <name evidence="3" type="primary">20353163</name>
    <name evidence="2" type="ORF">GGTG_12705</name>
</gene>
<protein>
    <submittedName>
        <fullName evidence="2 3">Uncharacterized protein</fullName>
    </submittedName>
</protein>
<evidence type="ECO:0000313" key="4">
    <source>
        <dbReference type="Proteomes" id="UP000006039"/>
    </source>
</evidence>
<dbReference type="RefSeq" id="XP_009228870.1">
    <property type="nucleotide sequence ID" value="XM_009230606.1"/>
</dbReference>
<sequence length="101" mass="10835">RAPTKLMSNGKVCMQDAWVRGPVGEPRPSDLQTRVAGPGLSHTRRTSTVLSGARLIAECEPTMDGKTNKQATSGRLRAPATGRSQRPPPSQPAFKSQDRLA</sequence>
<evidence type="ECO:0000313" key="2">
    <source>
        <dbReference type="EMBL" id="EJT69822.1"/>
    </source>
</evidence>
<reference evidence="2" key="2">
    <citation type="submission" date="2010-07" db="EMBL/GenBank/DDBJ databases">
        <authorList>
            <consortium name="The Broad Institute Genome Sequencing Platform"/>
            <consortium name="Broad Institute Genome Sequencing Center for Infectious Disease"/>
            <person name="Ma L.-J."/>
            <person name="Dead R."/>
            <person name="Young S."/>
            <person name="Zeng Q."/>
            <person name="Koehrsen M."/>
            <person name="Alvarado L."/>
            <person name="Berlin A."/>
            <person name="Chapman S.B."/>
            <person name="Chen Z."/>
            <person name="Freedman E."/>
            <person name="Gellesch M."/>
            <person name="Goldberg J."/>
            <person name="Griggs A."/>
            <person name="Gujja S."/>
            <person name="Heilman E.R."/>
            <person name="Heiman D."/>
            <person name="Hepburn T."/>
            <person name="Howarth C."/>
            <person name="Jen D."/>
            <person name="Larson L."/>
            <person name="Mehta T."/>
            <person name="Neiman D."/>
            <person name="Pearson M."/>
            <person name="Roberts A."/>
            <person name="Saif S."/>
            <person name="Shea T."/>
            <person name="Shenoy N."/>
            <person name="Sisk P."/>
            <person name="Stolte C."/>
            <person name="Sykes S."/>
            <person name="Walk T."/>
            <person name="White J."/>
            <person name="Yandava C."/>
            <person name="Haas B."/>
            <person name="Nusbaum C."/>
            <person name="Birren B."/>
        </authorList>
    </citation>
    <scope>NUCLEOTIDE SEQUENCE</scope>
    <source>
        <strain evidence="2">R3-111a-1</strain>
    </source>
</reference>
<keyword evidence="4" id="KW-1185">Reference proteome</keyword>
<name>J8U4C8_GAET3</name>
<evidence type="ECO:0000313" key="3">
    <source>
        <dbReference type="EnsemblFungi" id="EJT69822"/>
    </source>
</evidence>
<reference evidence="3" key="5">
    <citation type="submission" date="2018-04" db="UniProtKB">
        <authorList>
            <consortium name="EnsemblFungi"/>
        </authorList>
    </citation>
    <scope>IDENTIFICATION</scope>
    <source>
        <strain evidence="3">R3-111a-1</strain>
    </source>
</reference>
<dbReference type="EnsemblFungi" id="EJT69822">
    <property type="protein sequence ID" value="EJT69822"/>
    <property type="gene ID" value="GGTG_12705"/>
</dbReference>
<dbReference type="AlphaFoldDB" id="J8U4C8"/>
<reference evidence="4" key="1">
    <citation type="submission" date="2010-07" db="EMBL/GenBank/DDBJ databases">
        <title>The genome sequence of Gaeumannomyces graminis var. tritici strain R3-111a-1.</title>
        <authorList>
            <consortium name="The Broad Institute Genome Sequencing Platform"/>
            <person name="Ma L.-J."/>
            <person name="Dead R."/>
            <person name="Young S."/>
            <person name="Zeng Q."/>
            <person name="Koehrsen M."/>
            <person name="Alvarado L."/>
            <person name="Berlin A."/>
            <person name="Chapman S.B."/>
            <person name="Chen Z."/>
            <person name="Freedman E."/>
            <person name="Gellesch M."/>
            <person name="Goldberg J."/>
            <person name="Griggs A."/>
            <person name="Gujja S."/>
            <person name="Heilman E.R."/>
            <person name="Heiman D."/>
            <person name="Hepburn T."/>
            <person name="Howarth C."/>
            <person name="Jen D."/>
            <person name="Larson L."/>
            <person name="Mehta T."/>
            <person name="Neiman D."/>
            <person name="Pearson M."/>
            <person name="Roberts A."/>
            <person name="Saif S."/>
            <person name="Shea T."/>
            <person name="Shenoy N."/>
            <person name="Sisk P."/>
            <person name="Stolte C."/>
            <person name="Sykes S."/>
            <person name="Walk T."/>
            <person name="White J."/>
            <person name="Yandava C."/>
            <person name="Haas B."/>
            <person name="Nusbaum C."/>
            <person name="Birren B."/>
        </authorList>
    </citation>
    <scope>NUCLEOTIDE SEQUENCE [LARGE SCALE GENOMIC DNA]</scope>
    <source>
        <strain evidence="4">R3-111a-1</strain>
    </source>
</reference>
<dbReference type="GeneID" id="20353163"/>
<feature type="region of interest" description="Disordered" evidence="1">
    <location>
        <begin position="20"/>
        <end position="47"/>
    </location>
</feature>
<feature type="non-terminal residue" evidence="2">
    <location>
        <position position="1"/>
    </location>
</feature>
<feature type="region of interest" description="Disordered" evidence="1">
    <location>
        <begin position="60"/>
        <end position="101"/>
    </location>
</feature>
<proteinExistence type="predicted"/>
<organism evidence="2">
    <name type="scientific">Gaeumannomyces tritici (strain R3-111a-1)</name>
    <name type="common">Wheat and barley take-all root rot fungus</name>
    <name type="synonym">Gaeumannomyces graminis var. tritici</name>
    <dbReference type="NCBI Taxonomy" id="644352"/>
    <lineage>
        <taxon>Eukaryota</taxon>
        <taxon>Fungi</taxon>
        <taxon>Dikarya</taxon>
        <taxon>Ascomycota</taxon>
        <taxon>Pezizomycotina</taxon>
        <taxon>Sordariomycetes</taxon>
        <taxon>Sordariomycetidae</taxon>
        <taxon>Magnaporthales</taxon>
        <taxon>Magnaporthaceae</taxon>
        <taxon>Gaeumannomyces</taxon>
    </lineage>
</organism>
<dbReference type="VEuPathDB" id="FungiDB:GGTG_12705"/>
<reference evidence="2" key="3">
    <citation type="submission" date="2010-09" db="EMBL/GenBank/DDBJ databases">
        <title>Annotation of Gaeumannomyces graminis var. tritici R3-111a-1.</title>
        <authorList>
            <consortium name="The Broad Institute Genome Sequencing Platform"/>
            <person name="Ma L.-J."/>
            <person name="Dead R."/>
            <person name="Young S.K."/>
            <person name="Zeng Q."/>
            <person name="Gargeya S."/>
            <person name="Fitzgerald M."/>
            <person name="Haas B."/>
            <person name="Abouelleil A."/>
            <person name="Alvarado L."/>
            <person name="Arachchi H.M."/>
            <person name="Berlin A."/>
            <person name="Brown A."/>
            <person name="Chapman S.B."/>
            <person name="Chen Z."/>
            <person name="Dunbar C."/>
            <person name="Freedman E."/>
            <person name="Gearin G."/>
            <person name="Gellesch M."/>
            <person name="Goldberg J."/>
            <person name="Griggs A."/>
            <person name="Gujja S."/>
            <person name="Heiman D."/>
            <person name="Howarth C."/>
            <person name="Larson L."/>
            <person name="Lui A."/>
            <person name="MacDonald P.J.P."/>
            <person name="Mehta T."/>
            <person name="Montmayeur A."/>
            <person name="Murphy C."/>
            <person name="Neiman D."/>
            <person name="Pearson M."/>
            <person name="Priest M."/>
            <person name="Roberts A."/>
            <person name="Saif S."/>
            <person name="Shea T."/>
            <person name="Shenoy N."/>
            <person name="Sisk P."/>
            <person name="Stolte C."/>
            <person name="Sykes S."/>
            <person name="Yandava C."/>
            <person name="Wortman J."/>
            <person name="Nusbaum C."/>
            <person name="Birren B."/>
        </authorList>
    </citation>
    <scope>NUCLEOTIDE SEQUENCE</scope>
    <source>
        <strain evidence="2">R3-111a-1</strain>
    </source>
</reference>
<accession>J8U4C8</accession>